<dbReference type="SUPFAM" id="SSF52047">
    <property type="entry name" value="RNI-like"/>
    <property type="match status" value="1"/>
</dbReference>
<dbReference type="PANTHER" id="PTHR34709:SF25">
    <property type="entry name" value="OS06G0688400 PROTEIN"/>
    <property type="match status" value="1"/>
</dbReference>
<keyword evidence="3" id="KW-1185">Reference proteome</keyword>
<protein>
    <recommendedName>
        <fullName evidence="1">F-box domain-containing protein</fullName>
    </recommendedName>
</protein>
<dbReference type="EMBL" id="BQKI01000007">
    <property type="protein sequence ID" value="GJM97601.1"/>
    <property type="molecule type" value="Genomic_DNA"/>
</dbReference>
<dbReference type="SUPFAM" id="SSF81383">
    <property type="entry name" value="F-box domain"/>
    <property type="match status" value="1"/>
</dbReference>
<sequence>MAKGDDDHISKLPDDVLVRILSVFRYDVTVRTAAVSRRWEDVVHTQLPKLRFCLLRRGLGTSRGGTPSEQRLQGMERSLRRRCGEGNHYSVKSLVLFYRKDVPMECRYADEFIALANAHKLILHVKCGRELPDDDAGAWCLELPPATTELQVLPYWYAVRPPQLRGSGVSTLRSLTLKGPTVLCQDFLLAELPSLEHLHIGECTIAASINITSENMPRLRHLVIKDVCVMTKDTRAEINVLADELRTLRVSCETWSSTNPMTTDEDKLEAFCLRVRFQASFTTYSSFRLRAPRLRVFNWSCTYADEVCIESVGHLSDVVIKLAAGLKPRQYNEEVSYVTVDQRDKLMTDILTFRGLCLDCGRSTGTT</sequence>
<dbReference type="Gene3D" id="3.80.10.10">
    <property type="entry name" value="Ribonuclease Inhibitor"/>
    <property type="match status" value="1"/>
</dbReference>
<dbReference type="InterPro" id="IPR036047">
    <property type="entry name" value="F-box-like_dom_sf"/>
</dbReference>
<comment type="caution">
    <text evidence="2">The sequence shown here is derived from an EMBL/GenBank/DDBJ whole genome shotgun (WGS) entry which is preliminary data.</text>
</comment>
<evidence type="ECO:0000259" key="1">
    <source>
        <dbReference type="PROSITE" id="PS50181"/>
    </source>
</evidence>
<dbReference type="PANTHER" id="PTHR34709">
    <property type="entry name" value="OS10G0396666 PROTEIN"/>
    <property type="match status" value="1"/>
</dbReference>
<dbReference type="InterPro" id="IPR055312">
    <property type="entry name" value="FBL15-like"/>
</dbReference>
<accession>A0AAV5CGW6</accession>
<dbReference type="PROSITE" id="PS50181">
    <property type="entry name" value="FBOX"/>
    <property type="match status" value="1"/>
</dbReference>
<organism evidence="2 3">
    <name type="scientific">Eleusine coracana subsp. coracana</name>
    <dbReference type="NCBI Taxonomy" id="191504"/>
    <lineage>
        <taxon>Eukaryota</taxon>
        <taxon>Viridiplantae</taxon>
        <taxon>Streptophyta</taxon>
        <taxon>Embryophyta</taxon>
        <taxon>Tracheophyta</taxon>
        <taxon>Spermatophyta</taxon>
        <taxon>Magnoliopsida</taxon>
        <taxon>Liliopsida</taxon>
        <taxon>Poales</taxon>
        <taxon>Poaceae</taxon>
        <taxon>PACMAD clade</taxon>
        <taxon>Chloridoideae</taxon>
        <taxon>Cynodonteae</taxon>
        <taxon>Eleusininae</taxon>
        <taxon>Eleusine</taxon>
    </lineage>
</organism>
<proteinExistence type="predicted"/>
<evidence type="ECO:0000313" key="3">
    <source>
        <dbReference type="Proteomes" id="UP001054889"/>
    </source>
</evidence>
<dbReference type="InterPro" id="IPR032675">
    <property type="entry name" value="LRR_dom_sf"/>
</dbReference>
<gene>
    <name evidence="2" type="primary">ga14537</name>
    <name evidence="2" type="ORF">PR202_ga14537</name>
</gene>
<dbReference type="Gene3D" id="1.20.1280.50">
    <property type="match status" value="1"/>
</dbReference>
<reference evidence="2" key="2">
    <citation type="submission" date="2021-12" db="EMBL/GenBank/DDBJ databases">
        <title>Resequencing data analysis of finger millet.</title>
        <authorList>
            <person name="Hatakeyama M."/>
            <person name="Aluri S."/>
            <person name="Balachadran M.T."/>
            <person name="Sivarajan S.R."/>
            <person name="Poveda L."/>
            <person name="Shimizu-Inatsugi R."/>
            <person name="Schlapbach R."/>
            <person name="Sreeman S.M."/>
            <person name="Shimizu K.K."/>
        </authorList>
    </citation>
    <scope>NUCLEOTIDE SEQUENCE</scope>
</reference>
<reference evidence="2" key="1">
    <citation type="journal article" date="2018" name="DNA Res.">
        <title>Multiple hybrid de novo genome assembly of finger millet, an orphan allotetraploid crop.</title>
        <authorList>
            <person name="Hatakeyama M."/>
            <person name="Aluri S."/>
            <person name="Balachadran M.T."/>
            <person name="Sivarajan S.R."/>
            <person name="Patrignani A."/>
            <person name="Gruter S."/>
            <person name="Poveda L."/>
            <person name="Shimizu-Inatsugi R."/>
            <person name="Baeten J."/>
            <person name="Francoijs K.J."/>
            <person name="Nataraja K.N."/>
            <person name="Reddy Y.A.N."/>
            <person name="Phadnis S."/>
            <person name="Ravikumar R.L."/>
            <person name="Schlapbach R."/>
            <person name="Sreeman S.M."/>
            <person name="Shimizu K.K."/>
        </authorList>
    </citation>
    <scope>NUCLEOTIDE SEQUENCE</scope>
</reference>
<evidence type="ECO:0000313" key="2">
    <source>
        <dbReference type="EMBL" id="GJM97601.1"/>
    </source>
</evidence>
<name>A0AAV5CGW6_ELECO</name>
<feature type="domain" description="F-box" evidence="1">
    <location>
        <begin position="6"/>
        <end position="55"/>
    </location>
</feature>
<dbReference type="Proteomes" id="UP001054889">
    <property type="component" value="Unassembled WGS sequence"/>
</dbReference>
<dbReference type="AlphaFoldDB" id="A0AAV5CGW6"/>
<dbReference type="InterPro" id="IPR001810">
    <property type="entry name" value="F-box_dom"/>
</dbReference>